<keyword evidence="1" id="KW-0812">Transmembrane</keyword>
<keyword evidence="3" id="KW-1185">Reference proteome</keyword>
<dbReference type="RefSeq" id="WP_154768497.1">
    <property type="nucleotide sequence ID" value="NZ_WLYK01000003.1"/>
</dbReference>
<feature type="transmembrane region" description="Helical" evidence="1">
    <location>
        <begin position="49"/>
        <end position="69"/>
    </location>
</feature>
<keyword evidence="1" id="KW-1133">Transmembrane helix</keyword>
<evidence type="ECO:0000256" key="1">
    <source>
        <dbReference type="SAM" id="Phobius"/>
    </source>
</evidence>
<dbReference type="EMBL" id="WLYK01000003">
    <property type="protein sequence ID" value="MTD14482.1"/>
    <property type="molecule type" value="Genomic_DNA"/>
</dbReference>
<keyword evidence="1" id="KW-0472">Membrane</keyword>
<gene>
    <name evidence="2" type="ORF">GIS00_11045</name>
</gene>
<accession>A0A7K1FK22</accession>
<comment type="caution">
    <text evidence="2">The sequence shown here is derived from an EMBL/GenBank/DDBJ whole genome shotgun (WGS) entry which is preliminary data.</text>
</comment>
<name>A0A7K1FK22_9ACTN</name>
<evidence type="ECO:0000313" key="2">
    <source>
        <dbReference type="EMBL" id="MTD14482.1"/>
    </source>
</evidence>
<evidence type="ECO:0000313" key="3">
    <source>
        <dbReference type="Proteomes" id="UP000460221"/>
    </source>
</evidence>
<organism evidence="2 3">
    <name type="scientific">Nakamurella alba</name>
    <dbReference type="NCBI Taxonomy" id="2665158"/>
    <lineage>
        <taxon>Bacteria</taxon>
        <taxon>Bacillati</taxon>
        <taxon>Actinomycetota</taxon>
        <taxon>Actinomycetes</taxon>
        <taxon>Nakamurellales</taxon>
        <taxon>Nakamurellaceae</taxon>
        <taxon>Nakamurella</taxon>
    </lineage>
</organism>
<sequence length="136" mass="14379">MNRWQALAGLQALTGVSAVAGGVLLAVRPDGSLLRIDPELLRGSRFRDWRWPGLLLAGVAGGGHLGVAVLQCRHGRRVRMLSAATGLALIGFEVAEARWLGRHPLQLIFGGIGAVCVASALTGAYTSSEQWVSGRR</sequence>
<feature type="transmembrane region" description="Helical" evidence="1">
    <location>
        <begin position="107"/>
        <end position="126"/>
    </location>
</feature>
<proteinExistence type="predicted"/>
<dbReference type="Proteomes" id="UP000460221">
    <property type="component" value="Unassembled WGS sequence"/>
</dbReference>
<feature type="transmembrane region" description="Helical" evidence="1">
    <location>
        <begin position="81"/>
        <end position="101"/>
    </location>
</feature>
<reference evidence="2 3" key="1">
    <citation type="submission" date="2019-11" db="EMBL/GenBank/DDBJ databases">
        <authorList>
            <person name="Jiang L.-Q."/>
        </authorList>
    </citation>
    <scope>NUCLEOTIDE SEQUENCE [LARGE SCALE GENOMIC DNA]</scope>
    <source>
        <strain evidence="2 3">YIM 132087</strain>
    </source>
</reference>
<dbReference type="AlphaFoldDB" id="A0A7K1FK22"/>
<protein>
    <submittedName>
        <fullName evidence="2">Uncharacterized protein</fullName>
    </submittedName>
</protein>